<dbReference type="OrthoDB" id="7276605at2"/>
<organism evidence="1 2">
    <name type="scientific">Acetobacter aceti</name>
    <dbReference type="NCBI Taxonomy" id="435"/>
    <lineage>
        <taxon>Bacteria</taxon>
        <taxon>Pseudomonadati</taxon>
        <taxon>Pseudomonadota</taxon>
        <taxon>Alphaproteobacteria</taxon>
        <taxon>Acetobacterales</taxon>
        <taxon>Acetobacteraceae</taxon>
        <taxon>Acetobacter</taxon>
        <taxon>Acetobacter subgen. Acetobacter</taxon>
    </lineage>
</organism>
<keyword evidence="2" id="KW-1185">Reference proteome</keyword>
<proteinExistence type="predicted"/>
<reference evidence="1 2" key="1">
    <citation type="submission" date="2016-03" db="EMBL/GenBank/DDBJ databases">
        <title>Acetic acid bacteria sequencing.</title>
        <authorList>
            <person name="Brandt J."/>
            <person name="Jakob F."/>
            <person name="Vogel R.F."/>
        </authorList>
    </citation>
    <scope>NUCLEOTIDE SEQUENCE [LARGE SCALE GENOMIC DNA]</scope>
    <source>
        <strain evidence="1 2">TMW2.1153</strain>
    </source>
</reference>
<dbReference type="AlphaFoldDB" id="A0A1U9KH59"/>
<gene>
    <name evidence="1" type="ORF">A0U92_10520</name>
</gene>
<evidence type="ECO:0000313" key="1">
    <source>
        <dbReference type="EMBL" id="AQS85144.1"/>
    </source>
</evidence>
<evidence type="ECO:0000313" key="2">
    <source>
        <dbReference type="Proteomes" id="UP000188937"/>
    </source>
</evidence>
<dbReference type="KEGG" id="aace:A0U92_10520"/>
<dbReference type="Proteomes" id="UP000188937">
    <property type="component" value="Chromosome"/>
</dbReference>
<dbReference type="EMBL" id="CP014692">
    <property type="protein sequence ID" value="AQS85144.1"/>
    <property type="molecule type" value="Genomic_DNA"/>
</dbReference>
<sequence>MNKQFYIEYAANLGFTIEVIEYGAIYPDVYDFSLDGQRLMNDDNDEYCVTFVSLNNSDIALLECEFSDILPAFAHCYFYYGGPDFSPEPADG</sequence>
<name>A0A1U9KH59_ACEAC</name>
<protein>
    <submittedName>
        <fullName evidence="1">Uncharacterized protein</fullName>
    </submittedName>
</protein>
<accession>A0A1U9KH59</accession>